<keyword evidence="2" id="KW-1185">Reference proteome</keyword>
<accession>A0AAD4SC67</accession>
<sequence length="88" mass="9955">MNKFVNRGKNRYSEIRVYNLGIFEYYDAAVVSCCISSWDYICVYNCWVPHLASMKSKAQRNTLGADALECRCLVRATDGKKSISTSNG</sequence>
<reference evidence="1" key="1">
    <citation type="submission" date="2022-04" db="EMBL/GenBank/DDBJ databases">
        <title>A functionally conserved STORR gene fusion in Papaver species that diverged 16.8 million years ago.</title>
        <authorList>
            <person name="Catania T."/>
        </authorList>
    </citation>
    <scope>NUCLEOTIDE SEQUENCE</scope>
    <source>
        <strain evidence="1">S-188037</strain>
    </source>
</reference>
<dbReference type="Proteomes" id="UP001202328">
    <property type="component" value="Unassembled WGS sequence"/>
</dbReference>
<gene>
    <name evidence="1" type="ORF">MKW98_007319</name>
</gene>
<evidence type="ECO:0000313" key="1">
    <source>
        <dbReference type="EMBL" id="KAI3891014.1"/>
    </source>
</evidence>
<organism evidence="1 2">
    <name type="scientific">Papaver atlanticum</name>
    <dbReference type="NCBI Taxonomy" id="357466"/>
    <lineage>
        <taxon>Eukaryota</taxon>
        <taxon>Viridiplantae</taxon>
        <taxon>Streptophyta</taxon>
        <taxon>Embryophyta</taxon>
        <taxon>Tracheophyta</taxon>
        <taxon>Spermatophyta</taxon>
        <taxon>Magnoliopsida</taxon>
        <taxon>Ranunculales</taxon>
        <taxon>Papaveraceae</taxon>
        <taxon>Papaveroideae</taxon>
        <taxon>Papaver</taxon>
    </lineage>
</organism>
<protein>
    <submittedName>
        <fullName evidence="1">Uncharacterized protein</fullName>
    </submittedName>
</protein>
<dbReference type="AlphaFoldDB" id="A0AAD4SC67"/>
<name>A0AAD4SC67_9MAGN</name>
<dbReference type="EMBL" id="JAJJMB010012081">
    <property type="protein sequence ID" value="KAI3891014.1"/>
    <property type="molecule type" value="Genomic_DNA"/>
</dbReference>
<comment type="caution">
    <text evidence="1">The sequence shown here is derived from an EMBL/GenBank/DDBJ whole genome shotgun (WGS) entry which is preliminary data.</text>
</comment>
<evidence type="ECO:0000313" key="2">
    <source>
        <dbReference type="Proteomes" id="UP001202328"/>
    </source>
</evidence>
<proteinExistence type="predicted"/>